<protein>
    <submittedName>
        <fullName evidence="2">Uncharacterized protein</fullName>
    </submittedName>
</protein>
<dbReference type="EMBL" id="BAAATJ010000014">
    <property type="protein sequence ID" value="GAA2402466.1"/>
    <property type="molecule type" value="Genomic_DNA"/>
</dbReference>
<evidence type="ECO:0000313" key="3">
    <source>
        <dbReference type="Proteomes" id="UP001500058"/>
    </source>
</evidence>
<feature type="region of interest" description="Disordered" evidence="1">
    <location>
        <begin position="66"/>
        <end position="130"/>
    </location>
</feature>
<organism evidence="2 3">
    <name type="scientific">Streptomyces glaucosporus</name>
    <dbReference type="NCBI Taxonomy" id="284044"/>
    <lineage>
        <taxon>Bacteria</taxon>
        <taxon>Bacillati</taxon>
        <taxon>Actinomycetota</taxon>
        <taxon>Actinomycetes</taxon>
        <taxon>Kitasatosporales</taxon>
        <taxon>Streptomycetaceae</taxon>
        <taxon>Streptomyces</taxon>
    </lineage>
</organism>
<evidence type="ECO:0000256" key="1">
    <source>
        <dbReference type="SAM" id="MobiDB-lite"/>
    </source>
</evidence>
<accession>A0ABP5VGA2</accession>
<reference evidence="3" key="1">
    <citation type="journal article" date="2019" name="Int. J. Syst. Evol. Microbiol.">
        <title>The Global Catalogue of Microorganisms (GCM) 10K type strain sequencing project: providing services to taxonomists for standard genome sequencing and annotation.</title>
        <authorList>
            <consortium name="The Broad Institute Genomics Platform"/>
            <consortium name="The Broad Institute Genome Sequencing Center for Infectious Disease"/>
            <person name="Wu L."/>
            <person name="Ma J."/>
        </authorList>
    </citation>
    <scope>NUCLEOTIDE SEQUENCE [LARGE SCALE GENOMIC DNA]</scope>
    <source>
        <strain evidence="3">JCM 6921</strain>
    </source>
</reference>
<sequence length="130" mass="13283">MSAGPAGRHAHRTDACRTDGTSVPGVRALSEDRPLTPDGTGTRARYTAAAGGTALFRAVLRLIGPGTGHSFRGAVRAPARRTGPGRRAQERGTRRSHALWRTGGDGCRLHGGAPGGGGTEDGPAVAPGRR</sequence>
<gene>
    <name evidence="2" type="ORF">GCM10010420_32010</name>
</gene>
<name>A0ABP5VGA2_9ACTN</name>
<proteinExistence type="predicted"/>
<dbReference type="Proteomes" id="UP001500058">
    <property type="component" value="Unassembled WGS sequence"/>
</dbReference>
<feature type="region of interest" description="Disordered" evidence="1">
    <location>
        <begin position="1"/>
        <end position="44"/>
    </location>
</feature>
<keyword evidence="3" id="KW-1185">Reference proteome</keyword>
<feature type="compositionally biased region" description="Low complexity" evidence="1">
    <location>
        <begin position="72"/>
        <end position="86"/>
    </location>
</feature>
<evidence type="ECO:0000313" key="2">
    <source>
        <dbReference type="EMBL" id="GAA2402466.1"/>
    </source>
</evidence>
<comment type="caution">
    <text evidence="2">The sequence shown here is derived from an EMBL/GenBank/DDBJ whole genome shotgun (WGS) entry which is preliminary data.</text>
</comment>